<accession>A0A194X6X0</accession>
<keyword evidence="1" id="KW-0812">Transmembrane</keyword>
<reference evidence="2 3" key="1">
    <citation type="submission" date="2015-10" db="EMBL/GenBank/DDBJ databases">
        <title>Full genome of DAOMC 229536 Phialocephala scopiformis, a fungal endophyte of spruce producing the potent anti-insectan compound rugulosin.</title>
        <authorList>
            <consortium name="DOE Joint Genome Institute"/>
            <person name="Walker A.K."/>
            <person name="Frasz S.L."/>
            <person name="Seifert K.A."/>
            <person name="Miller J.D."/>
            <person name="Mondo S.J."/>
            <person name="Labutti K."/>
            <person name="Lipzen A."/>
            <person name="Dockter R."/>
            <person name="Kennedy M."/>
            <person name="Grigoriev I.V."/>
            <person name="Spatafora J.W."/>
        </authorList>
    </citation>
    <scope>NUCLEOTIDE SEQUENCE [LARGE SCALE GENOMIC DNA]</scope>
    <source>
        <strain evidence="2 3">CBS 120377</strain>
    </source>
</reference>
<dbReference type="Proteomes" id="UP000070700">
    <property type="component" value="Unassembled WGS sequence"/>
</dbReference>
<evidence type="ECO:0000256" key="1">
    <source>
        <dbReference type="SAM" id="Phobius"/>
    </source>
</evidence>
<dbReference type="EMBL" id="KQ947417">
    <property type="protein sequence ID" value="KUJ15920.1"/>
    <property type="molecule type" value="Genomic_DNA"/>
</dbReference>
<protein>
    <submittedName>
        <fullName evidence="2">Uncharacterized protein</fullName>
    </submittedName>
</protein>
<organism evidence="2 3">
    <name type="scientific">Mollisia scopiformis</name>
    <name type="common">Conifer needle endophyte fungus</name>
    <name type="synonym">Phialocephala scopiformis</name>
    <dbReference type="NCBI Taxonomy" id="149040"/>
    <lineage>
        <taxon>Eukaryota</taxon>
        <taxon>Fungi</taxon>
        <taxon>Dikarya</taxon>
        <taxon>Ascomycota</taxon>
        <taxon>Pezizomycotina</taxon>
        <taxon>Leotiomycetes</taxon>
        <taxon>Helotiales</taxon>
        <taxon>Mollisiaceae</taxon>
        <taxon>Mollisia</taxon>
    </lineage>
</organism>
<keyword evidence="3" id="KW-1185">Reference proteome</keyword>
<dbReference type="AlphaFoldDB" id="A0A194X6X0"/>
<dbReference type="KEGG" id="psco:LY89DRAFT_99033"/>
<gene>
    <name evidence="2" type="ORF">LY89DRAFT_99033</name>
</gene>
<evidence type="ECO:0000313" key="3">
    <source>
        <dbReference type="Proteomes" id="UP000070700"/>
    </source>
</evidence>
<dbReference type="InParanoid" id="A0A194X6X0"/>
<sequence>MYRIPKSFASFSITRYFNTSLNHDCQEIYRRNKAASATTGSPTTLFPVILPALPLNGTGLLLVVGLLVIGLLLSVAVTFPSALPTVEGLKIKMASGSQKLVKLLWLSF</sequence>
<dbReference type="RefSeq" id="XP_018070275.1">
    <property type="nucleotide sequence ID" value="XM_018223562.1"/>
</dbReference>
<dbReference type="GeneID" id="28833288"/>
<proteinExistence type="predicted"/>
<feature type="transmembrane region" description="Helical" evidence="1">
    <location>
        <begin position="60"/>
        <end position="83"/>
    </location>
</feature>
<name>A0A194X6X0_MOLSC</name>
<keyword evidence="1" id="KW-1133">Transmembrane helix</keyword>
<keyword evidence="1" id="KW-0472">Membrane</keyword>
<evidence type="ECO:0000313" key="2">
    <source>
        <dbReference type="EMBL" id="KUJ15920.1"/>
    </source>
</evidence>